<protein>
    <recommendedName>
        <fullName evidence="4">Metal-dependent hydrolase</fullName>
    </recommendedName>
</protein>
<keyword evidence="1" id="KW-0812">Transmembrane</keyword>
<accession>A0A2M6WTE7</accession>
<feature type="transmembrane region" description="Helical" evidence="1">
    <location>
        <begin position="93"/>
        <end position="115"/>
    </location>
</feature>
<keyword evidence="1" id="KW-1133">Transmembrane helix</keyword>
<evidence type="ECO:0000313" key="3">
    <source>
        <dbReference type="Proteomes" id="UP000228533"/>
    </source>
</evidence>
<reference evidence="3" key="1">
    <citation type="submission" date="2017-09" db="EMBL/GenBank/DDBJ databases">
        <title>Depth-based differentiation of microbial function through sediment-hosted aquifers and enrichment of novel symbionts in the deep terrestrial subsurface.</title>
        <authorList>
            <person name="Probst A.J."/>
            <person name="Ladd B."/>
            <person name="Jarett J.K."/>
            <person name="Geller-Mcgrath D.E."/>
            <person name="Sieber C.M.K."/>
            <person name="Emerson J.B."/>
            <person name="Anantharaman K."/>
            <person name="Thomas B.C."/>
            <person name="Malmstrom R."/>
            <person name="Stieglmeier M."/>
            <person name="Klingl A."/>
            <person name="Woyke T."/>
            <person name="Ryan C.M."/>
            <person name="Banfield J.F."/>
        </authorList>
    </citation>
    <scope>NUCLEOTIDE SEQUENCE [LARGE SCALE GENOMIC DNA]</scope>
</reference>
<evidence type="ECO:0008006" key="4">
    <source>
        <dbReference type="Google" id="ProtNLM"/>
    </source>
</evidence>
<gene>
    <name evidence="2" type="ORF">COT94_02240</name>
</gene>
<comment type="caution">
    <text evidence="2">The sequence shown here is derived from an EMBL/GenBank/DDBJ whole genome shotgun (WGS) entry which is preliminary data.</text>
</comment>
<organism evidence="2 3">
    <name type="scientific">Candidatus Falkowbacteria bacterium CG10_big_fil_rev_8_21_14_0_10_37_14</name>
    <dbReference type="NCBI Taxonomy" id="1974561"/>
    <lineage>
        <taxon>Bacteria</taxon>
        <taxon>Candidatus Falkowiibacteriota</taxon>
    </lineage>
</organism>
<name>A0A2M6WTE7_9BACT</name>
<feature type="transmembrane region" description="Helical" evidence="1">
    <location>
        <begin position="136"/>
        <end position="154"/>
    </location>
</feature>
<dbReference type="AlphaFoldDB" id="A0A2M6WTE7"/>
<dbReference type="EMBL" id="PFAM01000013">
    <property type="protein sequence ID" value="PIT96060.1"/>
    <property type="molecule type" value="Genomic_DNA"/>
</dbReference>
<dbReference type="Proteomes" id="UP000228533">
    <property type="component" value="Unassembled WGS sequence"/>
</dbReference>
<sequence length="155" mass="18316">MDMLSHILLNNLVYKDVVPSYRFWAILFGIAPDMVGFGIMFKVEYLKKALFYNKMPHNLIPRAVFVIYNAAHSLVLWLIVFGLLYLLGQQWWALLWCGWAIHIVVDIFTHGANSFPTKIFWPLSDWYFPGFAWSQRNFLILNYSVFAILYALFYF</sequence>
<evidence type="ECO:0000256" key="1">
    <source>
        <dbReference type="SAM" id="Phobius"/>
    </source>
</evidence>
<evidence type="ECO:0000313" key="2">
    <source>
        <dbReference type="EMBL" id="PIT96060.1"/>
    </source>
</evidence>
<keyword evidence="1" id="KW-0472">Membrane</keyword>
<feature type="transmembrane region" description="Helical" evidence="1">
    <location>
        <begin position="64"/>
        <end position="87"/>
    </location>
</feature>
<proteinExistence type="predicted"/>
<feature type="transmembrane region" description="Helical" evidence="1">
    <location>
        <begin position="20"/>
        <end position="43"/>
    </location>
</feature>